<comment type="caution">
    <text evidence="2">The sequence shown here is derived from an EMBL/GenBank/DDBJ whole genome shotgun (WGS) entry which is preliminary data.</text>
</comment>
<evidence type="ECO:0008006" key="4">
    <source>
        <dbReference type="Google" id="ProtNLM"/>
    </source>
</evidence>
<dbReference type="Proteomes" id="UP000194266">
    <property type="component" value="Unassembled WGS sequence"/>
</dbReference>
<accession>A0ABX3YL78</accession>
<organism evidence="2 3">
    <name type="scientific">Streptomyces pharetrae CZA14</name>
    <dbReference type="NCBI Taxonomy" id="1144883"/>
    <lineage>
        <taxon>Bacteria</taxon>
        <taxon>Bacillati</taxon>
        <taxon>Actinomycetota</taxon>
        <taxon>Actinomycetes</taxon>
        <taxon>Kitasatosporales</taxon>
        <taxon>Streptomycetaceae</taxon>
        <taxon>Streptomyces</taxon>
    </lineage>
</organism>
<feature type="transmembrane region" description="Helical" evidence="1">
    <location>
        <begin position="127"/>
        <end position="149"/>
    </location>
</feature>
<proteinExistence type="predicted"/>
<keyword evidence="1" id="KW-0472">Membrane</keyword>
<keyword evidence="3" id="KW-1185">Reference proteome</keyword>
<evidence type="ECO:0000256" key="1">
    <source>
        <dbReference type="SAM" id="Phobius"/>
    </source>
</evidence>
<keyword evidence="1" id="KW-0812">Transmembrane</keyword>
<feature type="transmembrane region" description="Helical" evidence="1">
    <location>
        <begin position="24"/>
        <end position="45"/>
    </location>
</feature>
<gene>
    <name evidence="2" type="ORF">OQI_09315</name>
</gene>
<sequence>MLGWLLLIVLAVGGQESDFEARLVVAAAPTGPTGCVLLAVAWRFFLRDPWILRRRGVTVPGQVVRYITSTRQQAMYPVYRFTTVTGRTLTQKSSVTVLKRLANPGVDVTYDPQDPTRVRGARAFGHLAAGFFVAAFGAGAALVALTGAVRAPTPL</sequence>
<evidence type="ECO:0000313" key="2">
    <source>
        <dbReference type="EMBL" id="OSZ60685.1"/>
    </source>
</evidence>
<protein>
    <recommendedName>
        <fullName evidence="4">DUF3592 domain-containing protein</fullName>
    </recommendedName>
</protein>
<evidence type="ECO:0000313" key="3">
    <source>
        <dbReference type="Proteomes" id="UP000194266"/>
    </source>
</evidence>
<reference evidence="2 3" key="1">
    <citation type="submission" date="2016-12" db="EMBL/GenBank/DDBJ databases">
        <title>Genome Mining:The Detection of Biosynthetic Gene Clusters to Aid in the Expression of Curamycin A produced by Streptomyces sp. strain CZA14.</title>
        <authorList>
            <person name="Durrell K.A."/>
            <person name="Kirby B.M."/>
            <person name="Khan W."/>
            <person name="Mthethwa T."/>
            <person name="Le Roes-Hill M."/>
        </authorList>
    </citation>
    <scope>NUCLEOTIDE SEQUENCE [LARGE SCALE GENOMIC DNA]</scope>
    <source>
        <strain evidence="2 3">CZA14</strain>
    </source>
</reference>
<dbReference type="RefSeq" id="WP_086168869.1">
    <property type="nucleotide sequence ID" value="NZ_MRYD01000034.1"/>
</dbReference>
<keyword evidence="1" id="KW-1133">Transmembrane helix</keyword>
<dbReference type="EMBL" id="MRYD01000034">
    <property type="protein sequence ID" value="OSZ60685.1"/>
    <property type="molecule type" value="Genomic_DNA"/>
</dbReference>
<name>A0ABX3YL78_9ACTN</name>